<feature type="transmembrane region" description="Helical" evidence="7">
    <location>
        <begin position="36"/>
        <end position="56"/>
    </location>
</feature>
<name>A0ABT4T9E7_9ACTN</name>
<feature type="transmembrane region" description="Helical" evidence="7">
    <location>
        <begin position="103"/>
        <end position="129"/>
    </location>
</feature>
<evidence type="ECO:0000256" key="1">
    <source>
        <dbReference type="ARBA" id="ARBA00004651"/>
    </source>
</evidence>
<dbReference type="InterPro" id="IPR000515">
    <property type="entry name" value="MetI-like"/>
</dbReference>
<feature type="transmembrane region" description="Helical" evidence="7">
    <location>
        <begin position="201"/>
        <end position="226"/>
    </location>
</feature>
<gene>
    <name evidence="10" type="ORF">OUY24_36365</name>
</gene>
<feature type="domain" description="ABC transmembrane type-1" evidence="9">
    <location>
        <begin position="91"/>
        <end position="275"/>
    </location>
</feature>
<sequence>MTRSDTIEAGRPEAAPKPVGAPAVSGGLNPRLTRRLLITAIQVALLVAGLAAWEYFAGKPGEPHVLIDQYYVSKPSLIWEAMGLWVSQNLLWPSLWVTLQTTVIGFVLGALAGLVAGFVLGVSPFLASVCQPFVDAIYAIPRLALVPLFMLWFGIGIGSKLALVISVVAFLVFYSTYAGVKDVDHLLVDKLRLMRASRLQVHLKATLPSAMTFIISGLSVSAPYALVVAVTAEMMSSNRGLGYLLVQSANQFDTAGTFAAIFVLMIVGIALMLLIRLMEMWLLRWKPKRPTGRA</sequence>
<dbReference type="InterPro" id="IPR035906">
    <property type="entry name" value="MetI-like_sf"/>
</dbReference>
<dbReference type="CDD" id="cd06261">
    <property type="entry name" value="TM_PBP2"/>
    <property type="match status" value="1"/>
</dbReference>
<comment type="caution">
    <text evidence="10">The sequence shown here is derived from an EMBL/GenBank/DDBJ whole genome shotgun (WGS) entry which is preliminary data.</text>
</comment>
<dbReference type="PROSITE" id="PS50928">
    <property type="entry name" value="ABC_TM1"/>
    <property type="match status" value="1"/>
</dbReference>
<evidence type="ECO:0000256" key="3">
    <source>
        <dbReference type="ARBA" id="ARBA00022475"/>
    </source>
</evidence>
<accession>A0ABT4T9E7</accession>
<evidence type="ECO:0000313" key="10">
    <source>
        <dbReference type="EMBL" id="MDA0646132.1"/>
    </source>
</evidence>
<evidence type="ECO:0000256" key="6">
    <source>
        <dbReference type="ARBA" id="ARBA00023136"/>
    </source>
</evidence>
<feature type="transmembrane region" description="Helical" evidence="7">
    <location>
        <begin position="258"/>
        <end position="278"/>
    </location>
</feature>
<feature type="region of interest" description="Disordered" evidence="8">
    <location>
        <begin position="1"/>
        <end position="22"/>
    </location>
</feature>
<dbReference type="PANTHER" id="PTHR30151:SF20">
    <property type="entry name" value="ABC TRANSPORTER PERMEASE PROTEIN HI_0355-RELATED"/>
    <property type="match status" value="1"/>
</dbReference>
<keyword evidence="3" id="KW-1003">Cell membrane</keyword>
<proteinExistence type="inferred from homology"/>
<dbReference type="Pfam" id="PF00528">
    <property type="entry name" value="BPD_transp_1"/>
    <property type="match status" value="1"/>
</dbReference>
<protein>
    <submittedName>
        <fullName evidence="10">ABC transporter permease</fullName>
    </submittedName>
</protein>
<evidence type="ECO:0000256" key="5">
    <source>
        <dbReference type="ARBA" id="ARBA00022989"/>
    </source>
</evidence>
<dbReference type="PANTHER" id="PTHR30151">
    <property type="entry name" value="ALKANE SULFONATE ABC TRANSPORTER-RELATED, MEMBRANE SUBUNIT"/>
    <property type="match status" value="1"/>
</dbReference>
<evidence type="ECO:0000259" key="9">
    <source>
        <dbReference type="PROSITE" id="PS50928"/>
    </source>
</evidence>
<keyword evidence="6 7" id="KW-0472">Membrane</keyword>
<evidence type="ECO:0000256" key="4">
    <source>
        <dbReference type="ARBA" id="ARBA00022692"/>
    </source>
</evidence>
<organism evidence="10 11">
    <name type="scientific">Nonomuraea ferruginea</name>
    <dbReference type="NCBI Taxonomy" id="46174"/>
    <lineage>
        <taxon>Bacteria</taxon>
        <taxon>Bacillati</taxon>
        <taxon>Actinomycetota</taxon>
        <taxon>Actinomycetes</taxon>
        <taxon>Streptosporangiales</taxon>
        <taxon>Streptosporangiaceae</taxon>
        <taxon>Nonomuraea</taxon>
    </lineage>
</organism>
<comment type="similarity">
    <text evidence="7">Belongs to the binding-protein-dependent transport system permease family.</text>
</comment>
<keyword evidence="4 7" id="KW-0812">Transmembrane</keyword>
<dbReference type="Gene3D" id="1.10.3720.10">
    <property type="entry name" value="MetI-like"/>
    <property type="match status" value="1"/>
</dbReference>
<evidence type="ECO:0000256" key="8">
    <source>
        <dbReference type="SAM" id="MobiDB-lite"/>
    </source>
</evidence>
<dbReference type="EMBL" id="JAPNUD010000175">
    <property type="protein sequence ID" value="MDA0646132.1"/>
    <property type="molecule type" value="Genomic_DNA"/>
</dbReference>
<evidence type="ECO:0000256" key="7">
    <source>
        <dbReference type="RuleBase" id="RU363032"/>
    </source>
</evidence>
<feature type="transmembrane region" description="Helical" evidence="7">
    <location>
        <begin position="77"/>
        <end position="97"/>
    </location>
</feature>
<reference evidence="10 11" key="1">
    <citation type="submission" date="2022-11" db="EMBL/GenBank/DDBJ databases">
        <title>Nonomuraea corallina sp. nov., a new species of the genus Nonomuraea isolated from sea side sediment in Thai sea.</title>
        <authorList>
            <person name="Ngamcharungchit C."/>
            <person name="Matsumoto A."/>
            <person name="Suriyachadkun C."/>
            <person name="Panbangred W."/>
            <person name="Inahashi Y."/>
            <person name="Intra B."/>
        </authorList>
    </citation>
    <scope>NUCLEOTIDE SEQUENCE [LARGE SCALE GENOMIC DNA]</scope>
    <source>
        <strain evidence="10 11">DSM 43553</strain>
    </source>
</reference>
<evidence type="ECO:0000313" key="11">
    <source>
        <dbReference type="Proteomes" id="UP001212498"/>
    </source>
</evidence>
<dbReference type="RefSeq" id="WP_271279541.1">
    <property type="nucleotide sequence ID" value="NZ_BAABFD010000037.1"/>
</dbReference>
<comment type="subcellular location">
    <subcellularLocation>
        <location evidence="1 7">Cell membrane</location>
        <topology evidence="1 7">Multi-pass membrane protein</topology>
    </subcellularLocation>
</comment>
<dbReference type="SUPFAM" id="SSF161098">
    <property type="entry name" value="MetI-like"/>
    <property type="match status" value="1"/>
</dbReference>
<evidence type="ECO:0000256" key="2">
    <source>
        <dbReference type="ARBA" id="ARBA00022448"/>
    </source>
</evidence>
<keyword evidence="11" id="KW-1185">Reference proteome</keyword>
<dbReference type="Proteomes" id="UP001212498">
    <property type="component" value="Unassembled WGS sequence"/>
</dbReference>
<feature type="transmembrane region" description="Helical" evidence="7">
    <location>
        <begin position="161"/>
        <end position="180"/>
    </location>
</feature>
<keyword evidence="5 7" id="KW-1133">Transmembrane helix</keyword>
<keyword evidence="2 7" id="KW-0813">Transport</keyword>
<feature type="compositionally biased region" description="Basic and acidic residues" evidence="8">
    <location>
        <begin position="1"/>
        <end position="11"/>
    </location>
</feature>